<evidence type="ECO:0000256" key="2">
    <source>
        <dbReference type="ARBA" id="ARBA00022679"/>
    </source>
</evidence>
<dbReference type="NCBIfam" id="TIGR02386">
    <property type="entry name" value="rpoC_TIGR"/>
    <property type="match status" value="1"/>
</dbReference>
<dbReference type="InterPro" id="IPR038120">
    <property type="entry name" value="Rpb1_funnel_sf"/>
</dbReference>
<dbReference type="Gene3D" id="1.10.150.390">
    <property type="match status" value="1"/>
</dbReference>
<feature type="binding site" evidence="8">
    <location>
        <position position="859"/>
    </location>
    <ligand>
        <name>Zn(2+)</name>
        <dbReference type="ChEBI" id="CHEBI:29105"/>
        <label>2</label>
    </ligand>
</feature>
<evidence type="ECO:0000256" key="8">
    <source>
        <dbReference type="HAMAP-Rule" id="MF_01322"/>
    </source>
</evidence>
<comment type="subunit">
    <text evidence="8">The RNAP catalytic core consists of 2 alpha, 1 beta, 1 beta' and 1 omega subunit. When a sigma factor is associated with the core the holoenzyme is formed, which can initiate transcription.</text>
</comment>
<keyword evidence="5 8" id="KW-0460">Magnesium</keyword>
<dbReference type="InterPro" id="IPR007066">
    <property type="entry name" value="RNA_pol_Rpb1_3"/>
</dbReference>
<feature type="region of interest" description="Disordered" evidence="10">
    <location>
        <begin position="1395"/>
        <end position="1447"/>
    </location>
</feature>
<dbReference type="InterPro" id="IPR007083">
    <property type="entry name" value="RNA_pol_Rpb1_4"/>
</dbReference>
<evidence type="ECO:0000256" key="1">
    <source>
        <dbReference type="ARBA" id="ARBA00022478"/>
    </source>
</evidence>
<comment type="cofactor">
    <cofactor evidence="8">
        <name>Mg(2+)</name>
        <dbReference type="ChEBI" id="CHEBI:18420"/>
    </cofactor>
    <text evidence="8">Binds 1 Mg(2+) ion per subunit.</text>
</comment>
<feature type="binding site" evidence="8">
    <location>
        <position position="852"/>
    </location>
    <ligand>
        <name>Zn(2+)</name>
        <dbReference type="ChEBI" id="CHEBI:29105"/>
        <label>2</label>
    </ligand>
</feature>
<dbReference type="Gene3D" id="4.10.860.120">
    <property type="entry name" value="RNA polymerase II, clamp domain"/>
    <property type="match status" value="1"/>
</dbReference>
<feature type="binding site" evidence="8">
    <location>
        <position position="451"/>
    </location>
    <ligand>
        <name>Mg(2+)</name>
        <dbReference type="ChEBI" id="CHEBI:18420"/>
    </ligand>
</feature>
<dbReference type="Pfam" id="PF00623">
    <property type="entry name" value="RNA_pol_Rpb1_2"/>
    <property type="match status" value="2"/>
</dbReference>
<sequence length="1447" mass="162279">MRDIQDFDNIMIKLASPEAIRAWSYGEVKKPETINYRTLRPEREGLFCERIFGTTKEWECYCGKFKSIRYKGVICDRCGVEVTHFKVRRERMGHIELAAPVSHIWYYRSVPSRMGLLLDLPVAALRSVLYYEKYIVIEPGGTDLKKNQLLNEDEYRDAQERYGGAFTANMGAEAVKTLLSNLNLDELAAQLRMKMIEKGAKSDKRLLKRIEIVEHFRTSNNKPEWMILDVIPVIPPDLRPMVQLDGGRFATSDLNDLYRRVIHRNSRLTRLMSLKAPDIIIRNEKRMLQEAVDALFDNSKRKRVIKGSSNRPLKSISDMLKGKQGRFRQNLLGKRVDYSGRSVIVVGPELKLWQCGLPTKMAMELFKPFIMKKLVQKEIVSNIKKAKIMVEQEAAPVFAILDEVISEHPVMLNRAPTLHRLGIQAFEPVLVEGKAIKLHPLVCKPFNADFDGDQMAIHVPLTQAAQMECWTLMLSSRNLLDPANGKTIVYPSQDMVLGLYYLTKQRSLKEGQHVRRYSSVAEVMMAAEAGSIGWQELIKIKYRGEEVETTPGRLAFNEEMPEGVPFVNTALDDKQIRKLIETVYRTKGTWVTVQMLDKLKSVGYYYATFFGATLSMDDIIIPAEKSAMLEKANSEVLSIYNQYRGGHITQEERYNRVVEVWSKTNEELTTIMMDTLAKDQDGFNTIYMMATSGARGSRNQIRQLAGMRGLMAKPSGDIIELPIRSNFKEGLNVIEFFISTNGARKGLADTALKTADAGYLTRRLVDIAQDVVVNEEDCGTINGIEYSAVKSGDEVIESLSERIVGKYTLERVEHPISHELLIDVNEYITDEIAAKIEEAGVQTVKLRTVLTCESKHGVCVKCYGRNLARNKIVEIGEAVGIIAAQSIGQPGTQLTMRTFHVGGTASSTTEENHITFKYPVIIKDILGTSIPLDDGNLLFTRRGTLLFEKVLKEYTLAAGDSVAVETGVRILRDDVLYTAADGTVIKSPLNAFAYLKGSTLYLTAPEQKTEIRNGSTVVIKKGDYVPATSIVATFDPYNEPILAEQDGFVRFEDIIPGSTLEEEVNDETGVVERHISELKSDMTLQPRVFISDESGNALGFYYLPDGAQLMVEEDTQIKAGTVIAKLAKAAARTQDITGGLPRVSELFEARRPKVPAVLAQVAGTVSFKGLLKGKRIVIVRDHYGKDYKHLVPMSKRLLVRDGDTVEAGERLCDGNLDPHDILAILGENALQNYLMNEIRDVYRMQGVSINDKHIGVIVRQMLRKIEVVSVGDTRFIYGQQVDKYQFHAENKRVTAEGGQPAIARPMFQGITKAALNIDSFISAASFQETTKVLTNAAIAGKTDELRGLKENVIIGHLIPAGTGMPQYRSVKLFDKNMSDLDEQVNEILERRRRELEEAAAAEAEAEMDEEDFDTDDDLGYDDTESVETSYDEEPREEPAGDAGDFED</sequence>
<dbReference type="CDD" id="cd01609">
    <property type="entry name" value="RNAP_beta'_N"/>
    <property type="match status" value="1"/>
</dbReference>
<dbReference type="Gene3D" id="1.10.274.100">
    <property type="entry name" value="RNA polymerase Rpb1, domain 3"/>
    <property type="match status" value="1"/>
</dbReference>
<dbReference type="KEGG" id="trz:GWP43_10245"/>
<dbReference type="PANTHER" id="PTHR19376">
    <property type="entry name" value="DNA-DIRECTED RNA POLYMERASE"/>
    <property type="match status" value="1"/>
</dbReference>
<dbReference type="EC" id="2.7.7.6" evidence="8"/>
<dbReference type="Gene3D" id="1.10.40.90">
    <property type="match status" value="1"/>
</dbReference>
<dbReference type="GO" id="GO:0000428">
    <property type="term" value="C:DNA-directed RNA polymerase complex"/>
    <property type="evidence" value="ECO:0007669"/>
    <property type="project" value="UniProtKB-KW"/>
</dbReference>
<feature type="binding site" evidence="8">
    <location>
        <position position="862"/>
    </location>
    <ligand>
        <name>Zn(2+)</name>
        <dbReference type="ChEBI" id="CHEBI:29105"/>
        <label>2</label>
    </ligand>
</feature>
<dbReference type="Gene3D" id="2.40.40.20">
    <property type="match status" value="1"/>
</dbReference>
<dbReference type="HAMAP" id="MF_01322">
    <property type="entry name" value="RNApol_bact_RpoC"/>
    <property type="match status" value="1"/>
</dbReference>
<feature type="domain" description="RNA polymerase N-terminal" evidence="11">
    <location>
        <begin position="224"/>
        <end position="503"/>
    </location>
</feature>
<dbReference type="GO" id="GO:0000287">
    <property type="term" value="F:magnesium ion binding"/>
    <property type="evidence" value="ECO:0007669"/>
    <property type="project" value="UniProtKB-UniRule"/>
</dbReference>
<evidence type="ECO:0000256" key="5">
    <source>
        <dbReference type="ARBA" id="ARBA00022842"/>
    </source>
</evidence>
<feature type="binding site" evidence="8">
    <location>
        <position position="62"/>
    </location>
    <ligand>
        <name>Zn(2+)</name>
        <dbReference type="ChEBI" id="CHEBI:29105"/>
        <label>1</label>
    </ligand>
</feature>
<feature type="binding site" evidence="8">
    <location>
        <position position="453"/>
    </location>
    <ligand>
        <name>Mg(2+)</name>
        <dbReference type="ChEBI" id="CHEBI:18420"/>
    </ligand>
</feature>
<keyword evidence="1 8" id="KW-0240">DNA-directed RNA polymerase</keyword>
<dbReference type="GO" id="GO:0008270">
    <property type="term" value="F:zinc ion binding"/>
    <property type="evidence" value="ECO:0007669"/>
    <property type="project" value="UniProtKB-UniRule"/>
</dbReference>
<dbReference type="InterPro" id="IPR007081">
    <property type="entry name" value="RNA_pol_Rpb1_5"/>
</dbReference>
<feature type="binding site" evidence="8">
    <location>
        <position position="78"/>
    </location>
    <ligand>
        <name>Zn(2+)</name>
        <dbReference type="ChEBI" id="CHEBI:29105"/>
        <label>1</label>
    </ligand>
</feature>
<organism evidence="12 13">
    <name type="scientific">Treponema vincentii</name>
    <dbReference type="NCBI Taxonomy" id="69710"/>
    <lineage>
        <taxon>Bacteria</taxon>
        <taxon>Pseudomonadati</taxon>
        <taxon>Spirochaetota</taxon>
        <taxon>Spirochaetia</taxon>
        <taxon>Spirochaetales</taxon>
        <taxon>Treponemataceae</taxon>
        <taxon>Treponema</taxon>
    </lineage>
</organism>
<dbReference type="Gene3D" id="1.10.132.30">
    <property type="match status" value="1"/>
</dbReference>
<dbReference type="InterPro" id="IPR042102">
    <property type="entry name" value="RNA_pol_Rpb1_3_sf"/>
</dbReference>
<evidence type="ECO:0000256" key="9">
    <source>
        <dbReference type="RuleBase" id="RU004279"/>
    </source>
</evidence>
<comment type="similarity">
    <text evidence="8 9">Belongs to the RNA polymerase beta' chain family.</text>
</comment>
<comment type="cofactor">
    <cofactor evidence="8">
        <name>Zn(2+)</name>
        <dbReference type="ChEBI" id="CHEBI:29105"/>
    </cofactor>
    <text evidence="8">Binds 2 Zn(2+) ions per subunit.</text>
</comment>
<gene>
    <name evidence="8 12" type="primary">rpoC</name>
    <name evidence="12" type="ORF">GWP43_10245</name>
</gene>
<dbReference type="Proteomes" id="UP000464374">
    <property type="component" value="Chromosome"/>
</dbReference>
<dbReference type="InterPro" id="IPR000722">
    <property type="entry name" value="RNA_pol_asu"/>
</dbReference>
<reference evidence="12 13" key="1">
    <citation type="submission" date="2020-01" db="EMBL/GenBank/DDBJ databases">
        <title>Complete genome sequence of a human oral phylogroup 1 Treponema sp. strain ATCC 700766, originally isolated from periodontitis dental plaque.</title>
        <authorList>
            <person name="Chan Y."/>
            <person name="Huo Y.-B."/>
            <person name="Yu X.-L."/>
            <person name="Zeng H."/>
            <person name="Leung W.-K."/>
            <person name="Watt R.M."/>
        </authorList>
    </citation>
    <scope>NUCLEOTIDE SEQUENCE [LARGE SCALE GENOMIC DNA]</scope>
    <source>
        <strain evidence="12 13">OMZ 804</strain>
    </source>
</reference>
<dbReference type="SUPFAM" id="SSF64484">
    <property type="entry name" value="beta and beta-prime subunits of DNA dependent RNA-polymerase"/>
    <property type="match status" value="1"/>
</dbReference>
<dbReference type="GO" id="GO:0003899">
    <property type="term" value="F:DNA-directed RNA polymerase activity"/>
    <property type="evidence" value="ECO:0007669"/>
    <property type="project" value="UniProtKB-UniRule"/>
</dbReference>
<evidence type="ECO:0000256" key="3">
    <source>
        <dbReference type="ARBA" id="ARBA00022695"/>
    </source>
</evidence>
<keyword evidence="3 8" id="KW-0548">Nucleotidyltransferase</keyword>
<evidence type="ECO:0000259" key="11">
    <source>
        <dbReference type="SMART" id="SM00663"/>
    </source>
</evidence>
<proteinExistence type="inferred from homology"/>
<dbReference type="Pfam" id="PF04997">
    <property type="entry name" value="RNA_pol_Rpb1_1"/>
    <property type="match status" value="1"/>
</dbReference>
<dbReference type="GO" id="GO:0003677">
    <property type="term" value="F:DNA binding"/>
    <property type="evidence" value="ECO:0007669"/>
    <property type="project" value="UniProtKB-UniRule"/>
</dbReference>
<dbReference type="InterPro" id="IPR007080">
    <property type="entry name" value="RNA_pol_Rpb1_1"/>
</dbReference>
<dbReference type="GO" id="GO:0006351">
    <property type="term" value="P:DNA-templated transcription"/>
    <property type="evidence" value="ECO:0007669"/>
    <property type="project" value="UniProtKB-UniRule"/>
</dbReference>
<dbReference type="CDD" id="cd02655">
    <property type="entry name" value="RNAP_beta'_C"/>
    <property type="match status" value="1"/>
</dbReference>
<dbReference type="InterPro" id="IPR044893">
    <property type="entry name" value="RNA_pol_Rpb1_clamp_domain"/>
</dbReference>
<feature type="binding site" evidence="8">
    <location>
        <position position="449"/>
    </location>
    <ligand>
        <name>Mg(2+)</name>
        <dbReference type="ChEBI" id="CHEBI:18420"/>
    </ligand>
</feature>
<feature type="binding site" evidence="8">
    <location>
        <position position="75"/>
    </location>
    <ligand>
        <name>Zn(2+)</name>
        <dbReference type="ChEBI" id="CHEBI:29105"/>
        <label>1</label>
    </ligand>
</feature>
<evidence type="ECO:0000256" key="6">
    <source>
        <dbReference type="ARBA" id="ARBA00023163"/>
    </source>
</evidence>
<dbReference type="Pfam" id="PF04983">
    <property type="entry name" value="RNA_pol_Rpb1_3"/>
    <property type="match status" value="1"/>
</dbReference>
<dbReference type="PANTHER" id="PTHR19376:SF54">
    <property type="entry name" value="DNA-DIRECTED RNA POLYMERASE SUBUNIT BETA"/>
    <property type="match status" value="1"/>
</dbReference>
<dbReference type="EMBL" id="CP048020">
    <property type="protein sequence ID" value="QHX43757.1"/>
    <property type="molecule type" value="Genomic_DNA"/>
</dbReference>
<protein>
    <recommendedName>
        <fullName evidence="8">DNA-directed RNA polymerase subunit beta'</fullName>
        <shortName evidence="8">RNAP subunit beta'</shortName>
        <ecNumber evidence="8">2.7.7.6</ecNumber>
    </recommendedName>
    <alternativeName>
        <fullName evidence="8">RNA polymerase subunit beta'</fullName>
    </alternativeName>
    <alternativeName>
        <fullName evidence="8">Transcriptase subunit beta'</fullName>
    </alternativeName>
</protein>
<keyword evidence="6 8" id="KW-0804">Transcription</keyword>
<feature type="binding site" evidence="8">
    <location>
        <position position="778"/>
    </location>
    <ligand>
        <name>Zn(2+)</name>
        <dbReference type="ChEBI" id="CHEBI:29105"/>
        <label>2</label>
    </ligand>
</feature>
<evidence type="ECO:0000313" key="12">
    <source>
        <dbReference type="EMBL" id="QHX43757.1"/>
    </source>
</evidence>
<dbReference type="InterPro" id="IPR006592">
    <property type="entry name" value="RNA_pol_N"/>
</dbReference>
<accession>A0A6P1Y1S7</accession>
<evidence type="ECO:0000313" key="13">
    <source>
        <dbReference type="Proteomes" id="UP000464374"/>
    </source>
</evidence>
<dbReference type="SMART" id="SM00663">
    <property type="entry name" value="RPOLA_N"/>
    <property type="match status" value="1"/>
</dbReference>
<dbReference type="InterPro" id="IPR012754">
    <property type="entry name" value="DNA-dir_RpoC_beta_prime_bact"/>
</dbReference>
<dbReference type="InterPro" id="IPR045867">
    <property type="entry name" value="DNA-dir_RpoC_beta_prime"/>
</dbReference>
<comment type="catalytic activity">
    <reaction evidence="7 8 9">
        <text>RNA(n) + a ribonucleoside 5'-triphosphate = RNA(n+1) + diphosphate</text>
        <dbReference type="Rhea" id="RHEA:21248"/>
        <dbReference type="Rhea" id="RHEA-COMP:14527"/>
        <dbReference type="Rhea" id="RHEA-COMP:17342"/>
        <dbReference type="ChEBI" id="CHEBI:33019"/>
        <dbReference type="ChEBI" id="CHEBI:61557"/>
        <dbReference type="ChEBI" id="CHEBI:140395"/>
        <dbReference type="EC" id="2.7.7.6"/>
    </reaction>
</comment>
<feature type="compositionally biased region" description="Acidic residues" evidence="10">
    <location>
        <begin position="1397"/>
        <end position="1435"/>
    </location>
</feature>
<feature type="binding site" evidence="8">
    <location>
        <position position="60"/>
    </location>
    <ligand>
        <name>Zn(2+)</name>
        <dbReference type="ChEBI" id="CHEBI:29105"/>
        <label>1</label>
    </ligand>
</feature>
<evidence type="ECO:0000256" key="7">
    <source>
        <dbReference type="ARBA" id="ARBA00048552"/>
    </source>
</evidence>
<dbReference type="RefSeq" id="WP_162664064.1">
    <property type="nucleotide sequence ID" value="NZ_CP048020.1"/>
</dbReference>
<dbReference type="Gene3D" id="1.10.1790.20">
    <property type="match status" value="1"/>
</dbReference>
<keyword evidence="4 8" id="KW-0479">Metal-binding</keyword>
<dbReference type="Pfam" id="PF04998">
    <property type="entry name" value="RNA_pol_Rpb1_5"/>
    <property type="match status" value="1"/>
</dbReference>
<dbReference type="Gene3D" id="2.40.50.100">
    <property type="match status" value="2"/>
</dbReference>
<name>A0A6P1Y1S7_9SPIR</name>
<evidence type="ECO:0000256" key="10">
    <source>
        <dbReference type="SAM" id="MobiDB-lite"/>
    </source>
</evidence>
<keyword evidence="2 8" id="KW-0808">Transferase</keyword>
<dbReference type="Pfam" id="PF05000">
    <property type="entry name" value="RNA_pol_Rpb1_4"/>
    <property type="match status" value="1"/>
</dbReference>
<evidence type="ECO:0000256" key="4">
    <source>
        <dbReference type="ARBA" id="ARBA00022723"/>
    </source>
</evidence>
<keyword evidence="8" id="KW-0862">Zinc</keyword>
<comment type="function">
    <text evidence="8 9">DNA-dependent RNA polymerase catalyzes the transcription of DNA into RNA using the four ribonucleoside triphosphates as substrates.</text>
</comment>